<dbReference type="AlphaFoldDB" id="A0A8X6FHD1"/>
<protein>
    <submittedName>
        <fullName evidence="8">Protein lev-9</fullName>
    </submittedName>
</protein>
<evidence type="ECO:0000256" key="4">
    <source>
        <dbReference type="ARBA" id="ARBA00023180"/>
    </source>
</evidence>
<dbReference type="InterPro" id="IPR035976">
    <property type="entry name" value="Sushi/SCR/CCP_sf"/>
</dbReference>
<evidence type="ECO:0000256" key="3">
    <source>
        <dbReference type="ARBA" id="ARBA00023157"/>
    </source>
</evidence>
<sequence>MKPLTRALSFLALMLGFQVQGAYLFDEYQEYPVDYSDEKKDNSPDKKAQCNEPVAPEFGKVLVVGNFIEVGSRAIFTCEKGREMVGSMTSKCLDSLEWSFPPPKCVKKCSVPNVHHGRIVRPFFRPWRTDRWTELPVGQILEDNATLEIRCDDKYEPFGNPTLEETVTCKDGEWSPVPQCEP</sequence>
<evidence type="ECO:0000256" key="1">
    <source>
        <dbReference type="ARBA" id="ARBA00022659"/>
    </source>
</evidence>
<feature type="chain" id="PRO_5036464347" evidence="6">
    <location>
        <begin position="25"/>
        <end position="182"/>
    </location>
</feature>
<gene>
    <name evidence="8" type="primary">lev-9_3</name>
    <name evidence="8" type="ORF">TNCT_203421</name>
</gene>
<dbReference type="Pfam" id="PF00084">
    <property type="entry name" value="Sushi"/>
    <property type="match status" value="2"/>
</dbReference>
<dbReference type="InterPro" id="IPR050350">
    <property type="entry name" value="Compl-Cell_Adhes-Reg"/>
</dbReference>
<keyword evidence="1 5" id="KW-0768">Sushi</keyword>
<feature type="disulfide bond" evidence="5">
    <location>
        <begin position="78"/>
        <end position="105"/>
    </location>
</feature>
<evidence type="ECO:0000256" key="6">
    <source>
        <dbReference type="SAM" id="SignalP"/>
    </source>
</evidence>
<comment type="caution">
    <text evidence="8">The sequence shown here is derived from an EMBL/GenBank/DDBJ whole genome shotgun (WGS) entry which is preliminary data.</text>
</comment>
<evidence type="ECO:0000313" key="9">
    <source>
        <dbReference type="Proteomes" id="UP000887116"/>
    </source>
</evidence>
<dbReference type="PANTHER" id="PTHR19325:SF560">
    <property type="entry name" value="SUSHI, VON WILLEBRAND FACTOR TYPE A, EGF AND PENTRAXIN DOMAIN-CONTAINING PROTEIN 1"/>
    <property type="match status" value="1"/>
</dbReference>
<dbReference type="SUPFAM" id="SSF57535">
    <property type="entry name" value="Complement control module/SCR domain"/>
    <property type="match status" value="2"/>
</dbReference>
<keyword evidence="3 5" id="KW-1015">Disulfide bond</keyword>
<organism evidence="8 9">
    <name type="scientific">Trichonephila clavata</name>
    <name type="common">Joro spider</name>
    <name type="synonym">Nephila clavata</name>
    <dbReference type="NCBI Taxonomy" id="2740835"/>
    <lineage>
        <taxon>Eukaryota</taxon>
        <taxon>Metazoa</taxon>
        <taxon>Ecdysozoa</taxon>
        <taxon>Arthropoda</taxon>
        <taxon>Chelicerata</taxon>
        <taxon>Arachnida</taxon>
        <taxon>Araneae</taxon>
        <taxon>Araneomorphae</taxon>
        <taxon>Entelegynae</taxon>
        <taxon>Araneoidea</taxon>
        <taxon>Nephilidae</taxon>
        <taxon>Trichonephila</taxon>
    </lineage>
</organism>
<comment type="caution">
    <text evidence="5">Lacks conserved residue(s) required for the propagation of feature annotation.</text>
</comment>
<reference evidence="8" key="1">
    <citation type="submission" date="2020-07" db="EMBL/GenBank/DDBJ databases">
        <title>Multicomponent nature underlies the extraordinary mechanical properties of spider dragline silk.</title>
        <authorList>
            <person name="Kono N."/>
            <person name="Nakamura H."/>
            <person name="Mori M."/>
            <person name="Yoshida Y."/>
            <person name="Ohtoshi R."/>
            <person name="Malay A.D."/>
            <person name="Moran D.A.P."/>
            <person name="Tomita M."/>
            <person name="Numata K."/>
            <person name="Arakawa K."/>
        </authorList>
    </citation>
    <scope>NUCLEOTIDE SEQUENCE</scope>
</reference>
<keyword evidence="4" id="KW-0325">Glycoprotein</keyword>
<accession>A0A8X6FHD1</accession>
<evidence type="ECO:0000256" key="5">
    <source>
        <dbReference type="PROSITE-ProRule" id="PRU00302"/>
    </source>
</evidence>
<dbReference type="Gene3D" id="2.10.70.10">
    <property type="entry name" value="Complement Module, domain 1"/>
    <property type="match status" value="2"/>
</dbReference>
<dbReference type="CDD" id="cd00033">
    <property type="entry name" value="CCP"/>
    <property type="match status" value="1"/>
</dbReference>
<feature type="signal peptide" evidence="6">
    <location>
        <begin position="1"/>
        <end position="24"/>
    </location>
</feature>
<dbReference type="Proteomes" id="UP000887116">
    <property type="component" value="Unassembled WGS sequence"/>
</dbReference>
<keyword evidence="2" id="KW-0677">Repeat</keyword>
<dbReference type="PROSITE" id="PS50923">
    <property type="entry name" value="SUSHI"/>
    <property type="match status" value="1"/>
</dbReference>
<name>A0A8X6FHD1_TRICU</name>
<feature type="domain" description="Sushi" evidence="7">
    <location>
        <begin position="48"/>
        <end position="107"/>
    </location>
</feature>
<proteinExistence type="predicted"/>
<keyword evidence="9" id="KW-1185">Reference proteome</keyword>
<dbReference type="OrthoDB" id="10453262at2759"/>
<dbReference type="PANTHER" id="PTHR19325">
    <property type="entry name" value="COMPLEMENT COMPONENT-RELATED SUSHI DOMAIN-CONTAINING"/>
    <property type="match status" value="1"/>
</dbReference>
<evidence type="ECO:0000259" key="7">
    <source>
        <dbReference type="PROSITE" id="PS50923"/>
    </source>
</evidence>
<dbReference type="InterPro" id="IPR000436">
    <property type="entry name" value="Sushi_SCR_CCP_dom"/>
</dbReference>
<evidence type="ECO:0000256" key="2">
    <source>
        <dbReference type="ARBA" id="ARBA00022737"/>
    </source>
</evidence>
<dbReference type="SMART" id="SM00032">
    <property type="entry name" value="CCP"/>
    <property type="match status" value="2"/>
</dbReference>
<dbReference type="EMBL" id="BMAO01022259">
    <property type="protein sequence ID" value="GFQ80665.1"/>
    <property type="molecule type" value="Genomic_DNA"/>
</dbReference>
<feature type="non-terminal residue" evidence="8">
    <location>
        <position position="182"/>
    </location>
</feature>
<evidence type="ECO:0000313" key="8">
    <source>
        <dbReference type="EMBL" id="GFQ80665.1"/>
    </source>
</evidence>
<keyword evidence="6" id="KW-0732">Signal</keyword>